<dbReference type="EMBL" id="MT309872">
    <property type="protein sequence ID" value="QJB18660.1"/>
    <property type="molecule type" value="Genomic_DNA"/>
</dbReference>
<dbReference type="GO" id="GO:0006260">
    <property type="term" value="P:DNA replication"/>
    <property type="evidence" value="ECO:0007669"/>
    <property type="project" value="UniProtKB-KW"/>
</dbReference>
<dbReference type="PROSITE" id="PS52020">
    <property type="entry name" value="CRESS_DNA_REP"/>
    <property type="match status" value="1"/>
</dbReference>
<comment type="subcellular location">
    <subcellularLocation>
        <location evidence="1">Host nucleus</location>
    </subcellularLocation>
</comment>
<evidence type="ECO:0000256" key="11">
    <source>
        <dbReference type="ARBA" id="ARBA00022801"/>
    </source>
</evidence>
<dbReference type="SUPFAM" id="SSF55464">
    <property type="entry name" value="Origin of replication-binding domain, RBD-like"/>
    <property type="match status" value="1"/>
</dbReference>
<evidence type="ECO:0000256" key="10">
    <source>
        <dbReference type="ARBA" id="ARBA00022759"/>
    </source>
</evidence>
<dbReference type="GO" id="GO:0042025">
    <property type="term" value="C:host cell nucleus"/>
    <property type="evidence" value="ECO:0007669"/>
    <property type="project" value="UniProtKB-SubCell"/>
</dbReference>
<dbReference type="InterPro" id="IPR027417">
    <property type="entry name" value="P-loop_NTPase"/>
</dbReference>
<dbReference type="InterPro" id="IPR001301">
    <property type="entry name" value="Gemini_AL1_CLV"/>
</dbReference>
<evidence type="ECO:0000256" key="13">
    <source>
        <dbReference type="ARBA" id="ARBA00023125"/>
    </source>
</evidence>
<keyword evidence="9" id="KW-0547">Nucleotide-binding</keyword>
<dbReference type="Pfam" id="PF00799">
    <property type="entry name" value="Gemini_AL1"/>
    <property type="match status" value="1"/>
</dbReference>
<dbReference type="Gene3D" id="3.40.50.300">
    <property type="entry name" value="P-loop containing nucleotide triphosphate hydrolases"/>
    <property type="match status" value="1"/>
</dbReference>
<evidence type="ECO:0000256" key="7">
    <source>
        <dbReference type="ARBA" id="ARBA00022722"/>
    </source>
</evidence>
<accession>A0A858NF53</accession>
<dbReference type="InterPro" id="IPR049912">
    <property type="entry name" value="CRESS_DNA_REP"/>
</dbReference>
<sequence>MPFRFQAKYGLLTYAQCGQLDPFAVVEHLGGLGAECIVGRESHSNGGIHLHAFFMFESKFRSSDQRVFDVGGCHPNISRGYSNPSDGYDYAIKDGEVVGGGLARPEQPDVSKHSNWTRIVQAEDSDEFWALVRELEPRALCTNFTSLKAYSQDRYRPERSPYSTPDGLGFDTSQYPVLQQWVDSNIANKPDGRPRSLILWGDTRLGKTVWARSLGKHAYFGGLYSMDEQLDECQYAIFDDIMGGLDFFPGYKQWLGGQRCFYVTDKYKGKQYIEWGKPTIWLANSDPRDAAKADVYWLQGNCDIVHIDSPIFRANTE</sequence>
<dbReference type="InterPro" id="IPR022692">
    <property type="entry name" value="Gemini_AL1_REP_central"/>
</dbReference>
<dbReference type="Gene3D" id="3.40.1310.20">
    <property type="match status" value="1"/>
</dbReference>
<dbReference type="GO" id="GO:0003677">
    <property type="term" value="F:DNA binding"/>
    <property type="evidence" value="ECO:0007669"/>
    <property type="project" value="UniProtKB-KW"/>
</dbReference>
<keyword evidence="8" id="KW-0479">Metal-binding</keyword>
<evidence type="ECO:0000256" key="5">
    <source>
        <dbReference type="ARBA" id="ARBA00022695"/>
    </source>
</evidence>
<dbReference type="GO" id="GO:0016888">
    <property type="term" value="F:DNA endonuclease activity, producing 5'-phosphomonoesters"/>
    <property type="evidence" value="ECO:0007669"/>
    <property type="project" value="InterPro"/>
</dbReference>
<organism evidence="15">
    <name type="scientific">Genomoviridae sp</name>
    <dbReference type="NCBI Taxonomy" id="2202565"/>
    <lineage>
        <taxon>Viruses</taxon>
        <taxon>Monodnaviria</taxon>
        <taxon>Shotokuvirae</taxon>
        <taxon>Cressdnaviricota</taxon>
        <taxon>Repensiviricetes</taxon>
        <taxon>Geplafuvirales</taxon>
        <taxon>Genomoviridae</taxon>
    </lineage>
</organism>
<dbReference type="GO" id="GO:0046872">
    <property type="term" value="F:metal ion binding"/>
    <property type="evidence" value="ECO:0007669"/>
    <property type="project" value="UniProtKB-KW"/>
</dbReference>
<dbReference type="Pfam" id="PF08283">
    <property type="entry name" value="Gemini_AL1_M"/>
    <property type="match status" value="1"/>
</dbReference>
<dbReference type="GO" id="GO:0016779">
    <property type="term" value="F:nucleotidyltransferase activity"/>
    <property type="evidence" value="ECO:0007669"/>
    <property type="project" value="UniProtKB-KW"/>
</dbReference>
<keyword evidence="7" id="KW-0540">Nuclease</keyword>
<name>A0A858NF53_9VIRU</name>
<keyword evidence="10" id="KW-0255">Endonuclease</keyword>
<evidence type="ECO:0000313" key="15">
    <source>
        <dbReference type="EMBL" id="QJB18660.1"/>
    </source>
</evidence>
<evidence type="ECO:0000256" key="8">
    <source>
        <dbReference type="ARBA" id="ARBA00022723"/>
    </source>
</evidence>
<dbReference type="GO" id="GO:0005198">
    <property type="term" value="F:structural molecule activity"/>
    <property type="evidence" value="ECO:0007669"/>
    <property type="project" value="InterPro"/>
</dbReference>
<keyword evidence="5" id="KW-0548">Nucleotidyltransferase</keyword>
<keyword evidence="13" id="KW-0238">DNA-binding</keyword>
<keyword evidence="3" id="KW-1048">Host nucleus</keyword>
<keyword evidence="4" id="KW-0808">Transferase</keyword>
<keyword evidence="6" id="KW-0235">DNA replication</keyword>
<dbReference type="GO" id="GO:0000166">
    <property type="term" value="F:nucleotide binding"/>
    <property type="evidence" value="ECO:0007669"/>
    <property type="project" value="UniProtKB-KW"/>
</dbReference>
<evidence type="ECO:0000259" key="14">
    <source>
        <dbReference type="PROSITE" id="PS52020"/>
    </source>
</evidence>
<evidence type="ECO:0000256" key="1">
    <source>
        <dbReference type="ARBA" id="ARBA00004147"/>
    </source>
</evidence>
<reference evidence="15" key="1">
    <citation type="submission" date="2020-04" db="EMBL/GenBank/DDBJ databases">
        <title>Genomes of microviruses in a sewage oxidation pond.</title>
        <authorList>
            <person name="Schreck J."/>
            <person name="Kraberger S."/>
            <person name="Scotch M."/>
            <person name="Halden R.U."/>
            <person name="Varsani A."/>
        </authorList>
    </citation>
    <scope>NUCLEOTIDE SEQUENCE</scope>
    <source>
        <strain evidence="15">6434_341</strain>
    </source>
</reference>
<evidence type="ECO:0000256" key="3">
    <source>
        <dbReference type="ARBA" id="ARBA00022562"/>
    </source>
</evidence>
<evidence type="ECO:0000256" key="6">
    <source>
        <dbReference type="ARBA" id="ARBA00022705"/>
    </source>
</evidence>
<dbReference type="PRINTS" id="PR00228">
    <property type="entry name" value="GEMCOATCLVL1"/>
</dbReference>
<proteinExistence type="predicted"/>
<feature type="domain" description="CRESS-DNA virus Rep endonuclease" evidence="14">
    <location>
        <begin position="4"/>
        <end position="103"/>
    </location>
</feature>
<evidence type="ECO:0000256" key="4">
    <source>
        <dbReference type="ARBA" id="ARBA00022679"/>
    </source>
</evidence>
<keyword evidence="11" id="KW-0378">Hydrolase</keyword>
<evidence type="ECO:0000256" key="9">
    <source>
        <dbReference type="ARBA" id="ARBA00022741"/>
    </source>
</evidence>
<evidence type="ECO:0000256" key="12">
    <source>
        <dbReference type="ARBA" id="ARBA00023124"/>
    </source>
</evidence>
<protein>
    <recommendedName>
        <fullName evidence="2">Replication-associated protein</fullName>
    </recommendedName>
</protein>
<evidence type="ECO:0000256" key="2">
    <source>
        <dbReference type="ARBA" id="ARBA00014531"/>
    </source>
</evidence>
<keyword evidence="12" id="KW-0190">Covalent protein-DNA linkage</keyword>